<keyword evidence="1" id="KW-0472">Membrane</keyword>
<evidence type="ECO:0000313" key="2">
    <source>
        <dbReference type="EMBL" id="HIS35393.1"/>
    </source>
</evidence>
<keyword evidence="1" id="KW-0812">Transmembrane</keyword>
<evidence type="ECO:0000256" key="1">
    <source>
        <dbReference type="SAM" id="Phobius"/>
    </source>
</evidence>
<reference evidence="2" key="2">
    <citation type="journal article" date="2021" name="PeerJ">
        <title>Extensive microbial diversity within the chicken gut microbiome revealed by metagenomics and culture.</title>
        <authorList>
            <person name="Gilroy R."/>
            <person name="Ravi A."/>
            <person name="Getino M."/>
            <person name="Pursley I."/>
            <person name="Horton D.L."/>
            <person name="Alikhan N.F."/>
            <person name="Baker D."/>
            <person name="Gharbi K."/>
            <person name="Hall N."/>
            <person name="Watson M."/>
            <person name="Adriaenssens E.M."/>
            <person name="Foster-Nyarko E."/>
            <person name="Jarju S."/>
            <person name="Secka A."/>
            <person name="Antonio M."/>
            <person name="Oren A."/>
            <person name="Chaudhuri R.R."/>
            <person name="La Ragione R."/>
            <person name="Hildebrand F."/>
            <person name="Pallen M.J."/>
        </authorList>
    </citation>
    <scope>NUCLEOTIDE SEQUENCE</scope>
    <source>
        <strain evidence="2">6276</strain>
    </source>
</reference>
<dbReference type="EMBL" id="DVIU01000041">
    <property type="protein sequence ID" value="HIS35393.1"/>
    <property type="molecule type" value="Genomic_DNA"/>
</dbReference>
<comment type="caution">
    <text evidence="2">The sequence shown here is derived from an EMBL/GenBank/DDBJ whole genome shotgun (WGS) entry which is preliminary data.</text>
</comment>
<keyword evidence="1" id="KW-1133">Transmembrane helix</keyword>
<reference evidence="2" key="1">
    <citation type="submission" date="2020-10" db="EMBL/GenBank/DDBJ databases">
        <authorList>
            <person name="Gilroy R."/>
        </authorList>
    </citation>
    <scope>NUCLEOTIDE SEQUENCE</scope>
    <source>
        <strain evidence="2">6276</strain>
    </source>
</reference>
<gene>
    <name evidence="2" type="ORF">IAC10_02010</name>
</gene>
<protein>
    <submittedName>
        <fullName evidence="2">Uncharacterized protein</fullName>
    </submittedName>
</protein>
<dbReference type="Proteomes" id="UP000823928">
    <property type="component" value="Unassembled WGS sequence"/>
</dbReference>
<accession>A0A9D1EX00</accession>
<feature type="transmembrane region" description="Helical" evidence="1">
    <location>
        <begin position="130"/>
        <end position="154"/>
    </location>
</feature>
<organism evidence="2 3">
    <name type="scientific">Candidatus Scatousia excrementigallinarum</name>
    <dbReference type="NCBI Taxonomy" id="2840935"/>
    <lineage>
        <taxon>Bacteria</taxon>
        <taxon>Candidatus Scatousia</taxon>
    </lineage>
</organism>
<name>A0A9D1EX00_9BACT</name>
<proteinExistence type="predicted"/>
<sequence length="425" mass="47844">MSFTSIISAIGNNSSIYPLLVRDCGIEVPTKVYLTYKENENDKEIQKLATRERFLDEYIGSAIWLGAIPVIDKISNKIIQRKGYNPDINLKLLKEEQYQGLEYNIKKFEKIVPDVVKDLKKLRGEKAQNAYRIMLGSKFLAATIIPIALIGFILPKMIFASSAKKIEELRRAKQDKQNAPARTALPTGRSTSFTGNIMSTLANFSTKEKMEVIDGGYAFGRIATARKGPDGNRNEAIDIAFKMAGMMYLNYLAPEQIEKGLNFITKKLFKLTTNLDPLMLADKEFVEQIKDGKLSLPKSDNAKDLLDFVDNNPKSLFVKYADKFEKVKMLDSGIRDPRAYVNIKKLAEFKKDIEEFAKSAIKSEQIKGFAKKVKWIKTINILANVGLSSFLLAYCLPKTQFAFRKLVTGSELEPGIVNANMKKSA</sequence>
<evidence type="ECO:0000313" key="3">
    <source>
        <dbReference type="Proteomes" id="UP000823928"/>
    </source>
</evidence>
<dbReference type="AlphaFoldDB" id="A0A9D1EX00"/>